<protein>
    <recommendedName>
        <fullName evidence="10">Trk system potassium uptake protein</fullName>
    </recommendedName>
</protein>
<feature type="transmembrane region" description="Helical" evidence="11">
    <location>
        <begin position="189"/>
        <end position="210"/>
    </location>
</feature>
<dbReference type="EMBL" id="JBHSCR010000013">
    <property type="protein sequence ID" value="MFC4348633.1"/>
    <property type="molecule type" value="Genomic_DNA"/>
</dbReference>
<proteinExistence type="inferred from homology"/>
<evidence type="ECO:0000256" key="9">
    <source>
        <dbReference type="ARBA" id="ARBA00023136"/>
    </source>
</evidence>
<feature type="transmembrane region" description="Helical" evidence="11">
    <location>
        <begin position="339"/>
        <end position="359"/>
    </location>
</feature>
<comment type="caution">
    <text evidence="12">The sequence shown here is derived from an EMBL/GenBank/DDBJ whole genome shotgun (WGS) entry which is preliminary data.</text>
</comment>
<comment type="function">
    <text evidence="10">Low-affinity potassium transport system. Interacts with Trk system potassium uptake protein TrkA.</text>
</comment>
<comment type="similarity">
    <text evidence="10">Belongs to the TrkH potassium transport family.</text>
</comment>
<feature type="transmembrane region" description="Helical" evidence="11">
    <location>
        <begin position="282"/>
        <end position="300"/>
    </location>
</feature>
<feature type="transmembrane region" description="Helical" evidence="11">
    <location>
        <begin position="143"/>
        <end position="163"/>
    </location>
</feature>
<evidence type="ECO:0000256" key="4">
    <source>
        <dbReference type="ARBA" id="ARBA00022538"/>
    </source>
</evidence>
<evidence type="ECO:0000256" key="11">
    <source>
        <dbReference type="SAM" id="Phobius"/>
    </source>
</evidence>
<keyword evidence="10" id="KW-0997">Cell inner membrane</keyword>
<gene>
    <name evidence="12" type="ORF">ACFO5Q_12335</name>
</gene>
<evidence type="ECO:0000313" key="12">
    <source>
        <dbReference type="EMBL" id="MFC4348633.1"/>
    </source>
</evidence>
<evidence type="ECO:0000256" key="5">
    <source>
        <dbReference type="ARBA" id="ARBA00022692"/>
    </source>
</evidence>
<dbReference type="Proteomes" id="UP001595776">
    <property type="component" value="Unassembled WGS sequence"/>
</dbReference>
<sequence length="491" mass="53233">MPMTFRIDFRPIVQVIGLLLVALAFFMMVPAVVEAQMAGTTPWEFIFSSAFTGFIGLALVLATRDDEPVNLDIKQAFLLTATTWLVLPIFAALPLLGLGLPEDATHSYTDAVFETVSGITTTGSTVLSGLDTMLPGILLWRSLLNWIGGIGIVVMAIIMLPFLRIGGMQLFRTESSDKSEKIVPKSAQLVKWITGVYVALTALCAIAYYLSGMSMFDAVNHALATLATGGFSTHDSSFAGFGMGAQWVGILFMLAGSIPFIAYIKFARGRKHAFARDPQIKAFLRFLAIIILGSTFMLMADRDWDFFHALTMAAFNIVSIVTTTGFASTDYTLWGTGAVAGFFLLTFAGGCAGSTSGGIKVYRFQVLWITLREQLLRLNSPNRVVILNYHGARMPTDLPLSVLAFLAAFFASIAIVTLMLAMMDIDFVTALSAATTAITNVGPGFGDIVGPSGNFASLPDAAKWLLSFAMILGRLEVFTLIMLFDPHFWRD</sequence>
<evidence type="ECO:0000256" key="6">
    <source>
        <dbReference type="ARBA" id="ARBA00022958"/>
    </source>
</evidence>
<feature type="transmembrane region" description="Helical" evidence="11">
    <location>
        <begin position="398"/>
        <end position="420"/>
    </location>
</feature>
<keyword evidence="5 11" id="KW-0812">Transmembrane</keyword>
<evidence type="ECO:0000256" key="2">
    <source>
        <dbReference type="ARBA" id="ARBA00022448"/>
    </source>
</evidence>
<evidence type="ECO:0000313" key="13">
    <source>
        <dbReference type="Proteomes" id="UP001595776"/>
    </source>
</evidence>
<keyword evidence="13" id="KW-1185">Reference proteome</keyword>
<feature type="transmembrane region" description="Helical" evidence="11">
    <location>
        <begin position="76"/>
        <end position="100"/>
    </location>
</feature>
<dbReference type="RefSeq" id="WP_082719930.1">
    <property type="nucleotide sequence ID" value="NZ_JBHSCR010000013.1"/>
</dbReference>
<keyword evidence="4 10" id="KW-0633">Potassium transport</keyword>
<dbReference type="InterPro" id="IPR003445">
    <property type="entry name" value="Cat_transpt"/>
</dbReference>
<keyword evidence="7 11" id="KW-1133">Transmembrane helix</keyword>
<keyword evidence="6 10" id="KW-0630">Potassium</keyword>
<feature type="transmembrane region" description="Helical" evidence="11">
    <location>
        <begin position="238"/>
        <end position="261"/>
    </location>
</feature>
<keyword evidence="3 10" id="KW-1003">Cell membrane</keyword>
<evidence type="ECO:0000256" key="10">
    <source>
        <dbReference type="PIRNR" id="PIRNR006247"/>
    </source>
</evidence>
<keyword evidence="8 10" id="KW-0406">Ion transport</keyword>
<dbReference type="Pfam" id="PF02386">
    <property type="entry name" value="TrkH"/>
    <property type="match status" value="1"/>
</dbReference>
<evidence type="ECO:0000256" key="1">
    <source>
        <dbReference type="ARBA" id="ARBA00004651"/>
    </source>
</evidence>
<keyword evidence="2 10" id="KW-0813">Transport</keyword>
<feature type="transmembrane region" description="Helical" evidence="11">
    <location>
        <begin position="465"/>
        <end position="484"/>
    </location>
</feature>
<organism evidence="12 13">
    <name type="scientific">Kordiimonas lipolytica</name>
    <dbReference type="NCBI Taxonomy" id="1662421"/>
    <lineage>
        <taxon>Bacteria</taxon>
        <taxon>Pseudomonadati</taxon>
        <taxon>Pseudomonadota</taxon>
        <taxon>Alphaproteobacteria</taxon>
        <taxon>Kordiimonadales</taxon>
        <taxon>Kordiimonadaceae</taxon>
        <taxon>Kordiimonas</taxon>
    </lineage>
</organism>
<feature type="transmembrane region" description="Helical" evidence="11">
    <location>
        <begin position="427"/>
        <end position="445"/>
    </location>
</feature>
<feature type="transmembrane region" description="Helical" evidence="11">
    <location>
        <begin position="45"/>
        <end position="64"/>
    </location>
</feature>
<dbReference type="PANTHER" id="PTHR32024:SF3">
    <property type="entry name" value="TRK SYSTEM POTASSIUM UPTAKE PROTEIN"/>
    <property type="match status" value="1"/>
</dbReference>
<reference evidence="13" key="1">
    <citation type="journal article" date="2019" name="Int. J. Syst. Evol. Microbiol.">
        <title>The Global Catalogue of Microorganisms (GCM) 10K type strain sequencing project: providing services to taxonomists for standard genome sequencing and annotation.</title>
        <authorList>
            <consortium name="The Broad Institute Genomics Platform"/>
            <consortium name="The Broad Institute Genome Sequencing Center for Infectious Disease"/>
            <person name="Wu L."/>
            <person name="Ma J."/>
        </authorList>
    </citation>
    <scope>NUCLEOTIDE SEQUENCE [LARGE SCALE GENOMIC DNA]</scope>
    <source>
        <strain evidence="13">CGMCC 1.15304</strain>
    </source>
</reference>
<evidence type="ECO:0000256" key="3">
    <source>
        <dbReference type="ARBA" id="ARBA00022475"/>
    </source>
</evidence>
<name>A0ABV8UD16_9PROT</name>
<dbReference type="PANTHER" id="PTHR32024">
    <property type="entry name" value="TRK SYSTEM POTASSIUM UPTAKE PROTEIN TRKG-RELATED"/>
    <property type="match status" value="1"/>
</dbReference>
<feature type="transmembrane region" description="Helical" evidence="11">
    <location>
        <begin position="306"/>
        <end position="327"/>
    </location>
</feature>
<dbReference type="PIRSF" id="PIRSF006247">
    <property type="entry name" value="TrkH"/>
    <property type="match status" value="1"/>
</dbReference>
<evidence type="ECO:0000256" key="7">
    <source>
        <dbReference type="ARBA" id="ARBA00022989"/>
    </source>
</evidence>
<keyword evidence="9 10" id="KW-0472">Membrane</keyword>
<comment type="subcellular location">
    <subcellularLocation>
        <location evidence="10">Cell inner membrane</location>
        <topology evidence="10">Multi-pass membrane protein</topology>
    </subcellularLocation>
    <subcellularLocation>
        <location evidence="1">Cell membrane</location>
        <topology evidence="1">Multi-pass membrane protein</topology>
    </subcellularLocation>
</comment>
<dbReference type="InterPro" id="IPR004772">
    <property type="entry name" value="TrkH"/>
</dbReference>
<accession>A0ABV8UD16</accession>
<evidence type="ECO:0000256" key="8">
    <source>
        <dbReference type="ARBA" id="ARBA00023065"/>
    </source>
</evidence>